<dbReference type="RefSeq" id="WP_011963540.1">
    <property type="nucleotide sequence ID" value="NZ_BCNG01000025.1"/>
</dbReference>
<gene>
    <name evidence="1" type="ORF">H0H26_11205</name>
</gene>
<organism evidence="1 2">
    <name type="scientific">Flavobacterium psychrophilum</name>
    <dbReference type="NCBI Taxonomy" id="96345"/>
    <lineage>
        <taxon>Bacteria</taxon>
        <taxon>Pseudomonadati</taxon>
        <taxon>Bacteroidota</taxon>
        <taxon>Flavobacteriia</taxon>
        <taxon>Flavobacteriales</taxon>
        <taxon>Flavobacteriaceae</taxon>
        <taxon>Flavobacterium</taxon>
    </lineage>
</organism>
<dbReference type="InterPro" id="IPR018931">
    <property type="entry name" value="DUF2520"/>
</dbReference>
<dbReference type="EMBL" id="CP059075">
    <property type="protein sequence ID" value="QRE03443.1"/>
    <property type="molecule type" value="Genomic_DNA"/>
</dbReference>
<dbReference type="Gene3D" id="3.40.50.720">
    <property type="entry name" value="NAD(P)-binding Rossmann-like Domain"/>
    <property type="match status" value="1"/>
</dbReference>
<dbReference type="InterPro" id="IPR008927">
    <property type="entry name" value="6-PGluconate_DH-like_C_sf"/>
</dbReference>
<dbReference type="KEGG" id="fpq:IB65_06715"/>
<dbReference type="InterPro" id="IPR036291">
    <property type="entry name" value="NAD(P)-bd_dom_sf"/>
</dbReference>
<dbReference type="KEGG" id="fpk:IA06_06765"/>
<dbReference type="PANTHER" id="PTHR40459">
    <property type="entry name" value="CONSERVED HYPOTHETICAL ALANINE AND LEUCINE RICH PROTEIN"/>
    <property type="match status" value="1"/>
</dbReference>
<dbReference type="InterPro" id="IPR028939">
    <property type="entry name" value="P5C_Rdtase_cat_N"/>
</dbReference>
<name>A0A075SCE9_FLAPS</name>
<dbReference type="Pfam" id="PF03807">
    <property type="entry name" value="F420_oxidored"/>
    <property type="match status" value="1"/>
</dbReference>
<dbReference type="Proteomes" id="UP000596329">
    <property type="component" value="Chromosome"/>
</dbReference>
<dbReference type="PANTHER" id="PTHR40459:SF1">
    <property type="entry name" value="CONSERVED HYPOTHETICAL ALANINE AND LEUCINE RICH PROTEIN"/>
    <property type="match status" value="1"/>
</dbReference>
<proteinExistence type="predicted"/>
<evidence type="ECO:0000313" key="1">
    <source>
        <dbReference type="EMBL" id="QRE03443.1"/>
    </source>
</evidence>
<dbReference type="InterPro" id="IPR037108">
    <property type="entry name" value="TM1727-like_C_sf"/>
</dbReference>
<dbReference type="OMA" id="FACNFTN"/>
<protein>
    <submittedName>
        <fullName evidence="1">DUF2520 domain-containing protein</fullName>
    </submittedName>
</protein>
<sequence length="253" mass="28391">MIRVVIIGSGNVAQHLIKSFAKSNIIQIVQAFSRHKESLKNIIDYSKITSNFSSLVDADVYIISVSDNAIAEVSHQLNLNNKLVVHTSGSINITNLDDKNRKGVFYPLQTFSKNAAINFNEIPICVEAENESDYKLLETVARSISKKVFQINSNQRKTLHVSAVFVNNFVNHLYKIGNDICTENNIPFEILQPLIQETANKISLLSPDEAQTGPAKRNDTQTINAHLHFLTNENQKEIYKILTKSIIDNGKKL</sequence>
<reference evidence="1 2" key="1">
    <citation type="submission" date="2020-07" db="EMBL/GenBank/DDBJ databases">
        <title>Genomic characterization of Flavobacterium psychrophilum strains.</title>
        <authorList>
            <person name="Castillo D."/>
            <person name="Jorgensen J."/>
            <person name="Middelboe M."/>
        </authorList>
    </citation>
    <scope>NUCLEOTIDE SEQUENCE [LARGE SCALE GENOMIC DNA]</scope>
    <source>
        <strain evidence="1 2">FPS-R7</strain>
    </source>
</reference>
<accession>A0A075SCE9</accession>
<dbReference type="Gene3D" id="1.10.1040.20">
    <property type="entry name" value="ProC-like, C-terminal domain"/>
    <property type="match status" value="1"/>
</dbReference>
<evidence type="ECO:0000313" key="2">
    <source>
        <dbReference type="Proteomes" id="UP000596329"/>
    </source>
</evidence>
<dbReference type="SUPFAM" id="SSF48179">
    <property type="entry name" value="6-phosphogluconate dehydrogenase C-terminal domain-like"/>
    <property type="match status" value="1"/>
</dbReference>
<dbReference type="KEGG" id="fpw:IA04_06720"/>
<dbReference type="SUPFAM" id="SSF51735">
    <property type="entry name" value="NAD(P)-binding Rossmann-fold domains"/>
    <property type="match status" value="1"/>
</dbReference>
<dbReference type="KEGG" id="fpv:IA03_06815"/>
<dbReference type="AlphaFoldDB" id="A0A075SCE9"/>
<dbReference type="GeneID" id="66552878"/>
<dbReference type="Pfam" id="PF10728">
    <property type="entry name" value="DUF2520"/>
    <property type="match status" value="1"/>
</dbReference>